<evidence type="ECO:0000256" key="9">
    <source>
        <dbReference type="RuleBase" id="RU003355"/>
    </source>
</evidence>
<evidence type="ECO:0000259" key="11">
    <source>
        <dbReference type="Pfam" id="PF00082"/>
    </source>
</evidence>
<dbReference type="RefSeq" id="WP_345465559.1">
    <property type="nucleotide sequence ID" value="NZ_BAABRP010000009.1"/>
</dbReference>
<evidence type="ECO:0000259" key="12">
    <source>
        <dbReference type="Pfam" id="PF02225"/>
    </source>
</evidence>
<dbReference type="Pfam" id="PF00082">
    <property type="entry name" value="Peptidase_S8"/>
    <property type="match status" value="1"/>
</dbReference>
<dbReference type="InterPro" id="IPR022398">
    <property type="entry name" value="Peptidase_S8_His-AS"/>
</dbReference>
<dbReference type="PROSITE" id="PS51257">
    <property type="entry name" value="PROKAR_LIPOPROTEIN"/>
    <property type="match status" value="1"/>
</dbReference>
<accession>A0ABP9WB00</accession>
<dbReference type="InterPro" id="IPR046450">
    <property type="entry name" value="PA_dom_sf"/>
</dbReference>
<dbReference type="SUPFAM" id="SSF52025">
    <property type="entry name" value="PA domain"/>
    <property type="match status" value="1"/>
</dbReference>
<dbReference type="PROSITE" id="PS00136">
    <property type="entry name" value="SUBTILASE_ASP"/>
    <property type="match status" value="1"/>
</dbReference>
<dbReference type="PROSITE" id="PS00138">
    <property type="entry name" value="SUBTILASE_SER"/>
    <property type="match status" value="1"/>
</dbReference>
<name>A0ABP9WB00_9DEIO</name>
<proteinExistence type="inferred from homology"/>
<keyword evidence="4 8" id="KW-0645">Protease</keyword>
<evidence type="ECO:0000256" key="7">
    <source>
        <dbReference type="ARBA" id="ARBA00022825"/>
    </source>
</evidence>
<dbReference type="Proteomes" id="UP001401887">
    <property type="component" value="Unassembled WGS sequence"/>
</dbReference>
<feature type="active site" description="Charge relay system" evidence="8">
    <location>
        <position position="542"/>
    </location>
</feature>
<feature type="domain" description="PA" evidence="12">
    <location>
        <begin position="389"/>
        <end position="470"/>
    </location>
</feature>
<dbReference type="InterPro" id="IPR000209">
    <property type="entry name" value="Peptidase_S8/S53_dom"/>
</dbReference>
<dbReference type="PANTHER" id="PTHR43806:SF66">
    <property type="entry name" value="SERIN ENDOPEPTIDASE"/>
    <property type="match status" value="1"/>
</dbReference>
<reference evidence="14 15" key="1">
    <citation type="submission" date="2024-02" db="EMBL/GenBank/DDBJ databases">
        <title>Deinococcus carri NBRC 110142.</title>
        <authorList>
            <person name="Ichikawa N."/>
            <person name="Katano-Makiyama Y."/>
            <person name="Hidaka K."/>
        </authorList>
    </citation>
    <scope>NUCLEOTIDE SEQUENCE [LARGE SCALE GENOMIC DNA]</scope>
    <source>
        <strain evidence="14 15">NBRC 110142</strain>
    </source>
</reference>
<feature type="chain" id="PRO_5045596077" description="Peptidase S8" evidence="10">
    <location>
        <begin position="30"/>
        <end position="892"/>
    </location>
</feature>
<evidence type="ECO:0000256" key="8">
    <source>
        <dbReference type="PROSITE-ProRule" id="PRU01240"/>
    </source>
</evidence>
<evidence type="ECO:0000259" key="13">
    <source>
        <dbReference type="Pfam" id="PF05922"/>
    </source>
</evidence>
<keyword evidence="3" id="KW-0964">Secreted</keyword>
<feature type="active site" description="Charge relay system" evidence="8">
    <location>
        <position position="173"/>
    </location>
</feature>
<sequence>MKNPLKSLPLLTVALVLASCGQSTTPSTASNPGASQPISLGQMRGADLVPGKWFVELEGDPTALGAQSIGAQQAAFRSLAAQQGIKYQELASYSTLFNGFSISASDAEVNEITRVPGVLAVYPVERIDMPKVQRDLNDVLQPDMVTAVTMTGADIAQNELGLTGKGVKVAIMDTGIDLDHPAFKGRVIKGYDFVGDKFGSKDAQGVADYNPMPDENPDDCGGHGTHVAGIVGGNDPTTGFKGVAPEVSFGAYKVFGCEGSTQSDIMLQAMEMAYKDGMQVLNMSIGASFQWPEYPTAKAASRLVKKGMVVSVSAGNSGTSGQYATGAPSLGENVMAVASVDNIKMELANFTINPDGSKIGYMPATGAPDAPTGLSLPITKGPKSSPTATNDGCDPYAPNSLAGKAVLVRRGTCSFRIKALNAQKAGAKAVILYNNTAGFISPTVAPSLASDNDVVEIPVVSILASDGAKIDSLIAGGVSMTFNAGTSSFPNPTGNAISSFSSFGASPDLELKPDLAAPGGLIKSTYPLSKEATGYAVLSGTSMAAPHVAGVAALMLQAYPNIQAKDMRTRLMNTASMRWFLNGATLIKGLPTYVQLQGAGMVNVVNAYNNTVSVTPSKLSLGESDTFATRSKVLVLKNNSARREVFTAYNYPALTIGGTTLAPSPSQKYATMTINGKDADNGTVEVVVPPYGEAELNIVVTPPAGAPDRSQYGGYVYLESASGNSLNVPYSGFKGDYQSIKVLGDVQIGGKVYDFPALGDDVADELYMESDKPTTLPDYTFQKVGNYLDSPYVLAQFSHQSRRVSFELLDANGNLKDTIATYNYWGRNETNIYVDANSDAFDTFRWNGKLSNGSDAPAGQYQLRLRVLKALGDESNPAHTEVYTSQKFTVVR</sequence>
<dbReference type="InterPro" id="IPR003137">
    <property type="entry name" value="PA_domain"/>
</dbReference>
<dbReference type="Gene3D" id="3.50.30.30">
    <property type="match status" value="1"/>
</dbReference>
<dbReference type="PANTHER" id="PTHR43806">
    <property type="entry name" value="PEPTIDASE S8"/>
    <property type="match status" value="1"/>
</dbReference>
<comment type="caution">
    <text evidence="14">The sequence shown here is derived from an EMBL/GenBank/DDBJ whole genome shotgun (WGS) entry which is preliminary data.</text>
</comment>
<dbReference type="InterPro" id="IPR010259">
    <property type="entry name" value="S8pro/Inhibitor_I9"/>
</dbReference>
<dbReference type="Pfam" id="PF02225">
    <property type="entry name" value="PA"/>
    <property type="match status" value="1"/>
</dbReference>
<dbReference type="PROSITE" id="PS51892">
    <property type="entry name" value="SUBTILASE"/>
    <property type="match status" value="1"/>
</dbReference>
<dbReference type="InterPro" id="IPR036852">
    <property type="entry name" value="Peptidase_S8/S53_dom_sf"/>
</dbReference>
<dbReference type="PROSITE" id="PS00137">
    <property type="entry name" value="SUBTILASE_HIS"/>
    <property type="match status" value="1"/>
</dbReference>
<feature type="domain" description="Inhibitor I9" evidence="13">
    <location>
        <begin position="85"/>
        <end position="123"/>
    </location>
</feature>
<evidence type="ECO:0000313" key="14">
    <source>
        <dbReference type="EMBL" id="GAA5513723.1"/>
    </source>
</evidence>
<evidence type="ECO:0000256" key="10">
    <source>
        <dbReference type="SAM" id="SignalP"/>
    </source>
</evidence>
<feature type="active site" description="Charge relay system" evidence="8">
    <location>
        <position position="223"/>
    </location>
</feature>
<protein>
    <recommendedName>
        <fullName evidence="16">Peptidase S8</fullName>
    </recommendedName>
</protein>
<keyword evidence="15" id="KW-1185">Reference proteome</keyword>
<evidence type="ECO:0000256" key="3">
    <source>
        <dbReference type="ARBA" id="ARBA00022525"/>
    </source>
</evidence>
<evidence type="ECO:0000256" key="6">
    <source>
        <dbReference type="ARBA" id="ARBA00022801"/>
    </source>
</evidence>
<dbReference type="InterPro" id="IPR050131">
    <property type="entry name" value="Peptidase_S8_subtilisin-like"/>
</dbReference>
<gene>
    <name evidence="14" type="ORF">Dcar01_02468</name>
</gene>
<dbReference type="Gene3D" id="3.40.50.200">
    <property type="entry name" value="Peptidase S8/S53 domain"/>
    <property type="match status" value="1"/>
</dbReference>
<evidence type="ECO:0000256" key="2">
    <source>
        <dbReference type="ARBA" id="ARBA00022512"/>
    </source>
</evidence>
<keyword evidence="2" id="KW-0134">Cell wall</keyword>
<evidence type="ECO:0000256" key="4">
    <source>
        <dbReference type="ARBA" id="ARBA00022670"/>
    </source>
</evidence>
<dbReference type="InterPro" id="IPR023828">
    <property type="entry name" value="Peptidase_S8_Ser-AS"/>
</dbReference>
<feature type="signal peptide" evidence="10">
    <location>
        <begin position="1"/>
        <end position="29"/>
    </location>
</feature>
<dbReference type="Gene3D" id="2.60.40.4070">
    <property type="match status" value="1"/>
</dbReference>
<keyword evidence="5 10" id="KW-0732">Signal</keyword>
<dbReference type="Gene3D" id="2.60.40.1710">
    <property type="entry name" value="Subtilisin-like superfamily"/>
    <property type="match status" value="1"/>
</dbReference>
<organism evidence="14 15">
    <name type="scientific">Deinococcus carri</name>
    <dbReference type="NCBI Taxonomy" id="1211323"/>
    <lineage>
        <taxon>Bacteria</taxon>
        <taxon>Thermotogati</taxon>
        <taxon>Deinococcota</taxon>
        <taxon>Deinococci</taxon>
        <taxon>Deinococcales</taxon>
        <taxon>Deinococcaceae</taxon>
        <taxon>Deinococcus</taxon>
    </lineage>
</organism>
<dbReference type="InterPro" id="IPR015500">
    <property type="entry name" value="Peptidase_S8_subtilisin-rel"/>
</dbReference>
<dbReference type="InterPro" id="IPR034187">
    <property type="entry name" value="Peptidases_S8_5"/>
</dbReference>
<evidence type="ECO:0008006" key="16">
    <source>
        <dbReference type="Google" id="ProtNLM"/>
    </source>
</evidence>
<dbReference type="CDD" id="cd07489">
    <property type="entry name" value="Peptidases_S8_5"/>
    <property type="match status" value="1"/>
</dbReference>
<dbReference type="InterPro" id="IPR023827">
    <property type="entry name" value="Peptidase_S8_Asp-AS"/>
</dbReference>
<dbReference type="Pfam" id="PF05922">
    <property type="entry name" value="Inhibitor_I9"/>
    <property type="match status" value="1"/>
</dbReference>
<evidence type="ECO:0000313" key="15">
    <source>
        <dbReference type="Proteomes" id="UP001401887"/>
    </source>
</evidence>
<feature type="domain" description="Peptidase S8/S53" evidence="11">
    <location>
        <begin position="164"/>
        <end position="581"/>
    </location>
</feature>
<dbReference type="SUPFAM" id="SSF52743">
    <property type="entry name" value="Subtilisin-like"/>
    <property type="match status" value="1"/>
</dbReference>
<comment type="similarity">
    <text evidence="1 8 9">Belongs to the peptidase S8 family.</text>
</comment>
<keyword evidence="7 8" id="KW-0720">Serine protease</keyword>
<evidence type="ECO:0000256" key="1">
    <source>
        <dbReference type="ARBA" id="ARBA00011073"/>
    </source>
</evidence>
<keyword evidence="6 8" id="KW-0378">Hydrolase</keyword>
<dbReference type="EMBL" id="BAABRP010000009">
    <property type="protein sequence ID" value="GAA5513723.1"/>
    <property type="molecule type" value="Genomic_DNA"/>
</dbReference>
<evidence type="ECO:0000256" key="5">
    <source>
        <dbReference type="ARBA" id="ARBA00022729"/>
    </source>
</evidence>
<dbReference type="PRINTS" id="PR00723">
    <property type="entry name" value="SUBTILISIN"/>
</dbReference>